<dbReference type="PANTHER" id="PTHR21087">
    <property type="entry name" value="SHIKIMATE KINASE"/>
    <property type="match status" value="1"/>
</dbReference>
<feature type="binding site" evidence="7">
    <location>
        <position position="80"/>
    </location>
    <ligand>
        <name>substrate</name>
    </ligand>
</feature>
<keyword evidence="7" id="KW-0479">Metal-binding</keyword>
<keyword evidence="4 7" id="KW-0418">Kinase</keyword>
<comment type="cofactor">
    <cofactor evidence="7">
        <name>Mg(2+)</name>
        <dbReference type="ChEBI" id="CHEBI:18420"/>
    </cofactor>
    <text evidence="7">Binds 1 Mg(2+) ion per subunit.</text>
</comment>
<comment type="subcellular location">
    <subcellularLocation>
        <location evidence="7">Cytoplasm</location>
    </subcellularLocation>
</comment>
<feature type="binding site" evidence="7">
    <location>
        <position position="120"/>
    </location>
    <ligand>
        <name>ATP</name>
        <dbReference type="ChEBI" id="CHEBI:30616"/>
    </ligand>
</feature>
<dbReference type="Pfam" id="PF01202">
    <property type="entry name" value="SKI"/>
    <property type="match status" value="1"/>
</dbReference>
<dbReference type="SUPFAM" id="SSF52540">
    <property type="entry name" value="P-loop containing nucleoside triphosphate hydrolases"/>
    <property type="match status" value="1"/>
</dbReference>
<proteinExistence type="inferred from homology"/>
<name>A0A1G4V1K5_9FLAO</name>
<comment type="catalytic activity">
    <reaction evidence="7">
        <text>shikimate + ATP = 3-phosphoshikimate + ADP + H(+)</text>
        <dbReference type="Rhea" id="RHEA:13121"/>
        <dbReference type="ChEBI" id="CHEBI:15378"/>
        <dbReference type="ChEBI" id="CHEBI:30616"/>
        <dbReference type="ChEBI" id="CHEBI:36208"/>
        <dbReference type="ChEBI" id="CHEBI:145989"/>
        <dbReference type="ChEBI" id="CHEBI:456216"/>
        <dbReference type="EC" id="2.7.1.71"/>
    </reaction>
</comment>
<dbReference type="AlphaFoldDB" id="A0A1G4V1K5"/>
<dbReference type="InterPro" id="IPR027417">
    <property type="entry name" value="P-loop_NTPase"/>
</dbReference>
<gene>
    <name evidence="7" type="primary">aroK</name>
    <name evidence="8" type="ORF">SAMN02927925_00026</name>
</gene>
<feature type="binding site" evidence="7">
    <location>
        <begin position="11"/>
        <end position="16"/>
    </location>
    <ligand>
        <name>ATP</name>
        <dbReference type="ChEBI" id="CHEBI:30616"/>
    </ligand>
</feature>
<accession>A0A1G4V1K5</accession>
<dbReference type="Gene3D" id="3.40.50.300">
    <property type="entry name" value="P-loop containing nucleotide triphosphate hydrolases"/>
    <property type="match status" value="1"/>
</dbReference>
<dbReference type="InterPro" id="IPR031322">
    <property type="entry name" value="Shikimate/glucono_kinase"/>
</dbReference>
<feature type="binding site" evidence="7">
    <location>
        <position position="57"/>
    </location>
    <ligand>
        <name>substrate</name>
    </ligand>
</feature>
<dbReference type="eggNOG" id="COG0703">
    <property type="taxonomic scope" value="Bacteria"/>
</dbReference>
<dbReference type="GO" id="GO:0009073">
    <property type="term" value="P:aromatic amino acid family biosynthetic process"/>
    <property type="evidence" value="ECO:0007669"/>
    <property type="project" value="UniProtKB-KW"/>
</dbReference>
<dbReference type="RefSeq" id="WP_023575125.1">
    <property type="nucleotide sequence ID" value="NZ_CBCSBQ010000013.1"/>
</dbReference>
<evidence type="ECO:0000313" key="8">
    <source>
        <dbReference type="EMBL" id="SCW99776.1"/>
    </source>
</evidence>
<dbReference type="GO" id="GO:0004765">
    <property type="term" value="F:shikimate kinase activity"/>
    <property type="evidence" value="ECO:0007669"/>
    <property type="project" value="UniProtKB-UniRule"/>
</dbReference>
<comment type="pathway">
    <text evidence="7">Metabolic intermediate biosynthesis; chorismate biosynthesis; chorismate from D-erythrose 4-phosphate and phosphoenolpyruvate: step 5/7.</text>
</comment>
<keyword evidence="7" id="KW-0963">Cytoplasm</keyword>
<comment type="caution">
    <text evidence="7">Lacks conserved residue(s) required for the propagation of feature annotation.</text>
</comment>
<keyword evidence="5 7" id="KW-0067">ATP-binding</keyword>
<dbReference type="GO" id="GO:0005524">
    <property type="term" value="F:ATP binding"/>
    <property type="evidence" value="ECO:0007669"/>
    <property type="project" value="UniProtKB-UniRule"/>
</dbReference>
<evidence type="ECO:0000256" key="2">
    <source>
        <dbReference type="ARBA" id="ARBA00022679"/>
    </source>
</evidence>
<dbReference type="GO" id="GO:0005829">
    <property type="term" value="C:cytosol"/>
    <property type="evidence" value="ECO:0007669"/>
    <property type="project" value="TreeGrafter"/>
</dbReference>
<dbReference type="PANTHER" id="PTHR21087:SF16">
    <property type="entry name" value="SHIKIMATE KINASE 1, CHLOROPLASTIC"/>
    <property type="match status" value="1"/>
</dbReference>
<dbReference type="GO" id="GO:0009423">
    <property type="term" value="P:chorismate biosynthetic process"/>
    <property type="evidence" value="ECO:0007669"/>
    <property type="project" value="UniProtKB-UniRule"/>
</dbReference>
<dbReference type="InterPro" id="IPR000623">
    <property type="entry name" value="Shikimate_kinase/TSH1"/>
</dbReference>
<evidence type="ECO:0000256" key="5">
    <source>
        <dbReference type="ARBA" id="ARBA00022840"/>
    </source>
</evidence>
<dbReference type="UniPathway" id="UPA00053">
    <property type="reaction ID" value="UER00088"/>
</dbReference>
<dbReference type="EMBL" id="FMTY01000001">
    <property type="protein sequence ID" value="SCW99776.1"/>
    <property type="molecule type" value="Genomic_DNA"/>
</dbReference>
<comment type="function">
    <text evidence="7">Catalyzes the specific phosphorylation of the 3-hydroxyl group of shikimic acid using ATP as a cosubstrate.</text>
</comment>
<organism evidence="8 9">
    <name type="scientific">Flavobacterium saliperosum</name>
    <dbReference type="NCBI Taxonomy" id="329186"/>
    <lineage>
        <taxon>Bacteria</taxon>
        <taxon>Pseudomonadati</taxon>
        <taxon>Bacteroidota</taxon>
        <taxon>Flavobacteriia</taxon>
        <taxon>Flavobacteriales</taxon>
        <taxon>Flavobacteriaceae</taxon>
        <taxon>Flavobacterium</taxon>
    </lineage>
</organism>
<reference evidence="8 9" key="1">
    <citation type="submission" date="2016-10" db="EMBL/GenBank/DDBJ databases">
        <authorList>
            <person name="de Groot N.N."/>
        </authorList>
    </citation>
    <scope>NUCLEOTIDE SEQUENCE [LARGE SCALE GENOMIC DNA]</scope>
    <source>
        <strain evidence="8 9">CGMCC 1.3801</strain>
    </source>
</reference>
<keyword evidence="1 7" id="KW-0028">Amino-acid biosynthesis</keyword>
<evidence type="ECO:0000256" key="6">
    <source>
        <dbReference type="ARBA" id="ARBA00023141"/>
    </source>
</evidence>
<dbReference type="HAMAP" id="MF_00109">
    <property type="entry name" value="Shikimate_kinase"/>
    <property type="match status" value="1"/>
</dbReference>
<dbReference type="CDD" id="cd00464">
    <property type="entry name" value="SK"/>
    <property type="match status" value="1"/>
</dbReference>
<feature type="binding site" evidence="7">
    <location>
        <position position="142"/>
    </location>
    <ligand>
        <name>substrate</name>
    </ligand>
</feature>
<dbReference type="STRING" id="329186.SAMN02927925_00026"/>
<dbReference type="GO" id="GO:0008652">
    <property type="term" value="P:amino acid biosynthetic process"/>
    <property type="evidence" value="ECO:0007669"/>
    <property type="project" value="UniProtKB-KW"/>
</dbReference>
<feature type="binding site" evidence="7">
    <location>
        <position position="33"/>
    </location>
    <ligand>
        <name>substrate</name>
    </ligand>
</feature>
<dbReference type="EC" id="2.7.1.71" evidence="7"/>
<comment type="subunit">
    <text evidence="7">Monomer.</text>
</comment>
<dbReference type="Proteomes" id="UP000182124">
    <property type="component" value="Unassembled WGS sequence"/>
</dbReference>
<dbReference type="PRINTS" id="PR01100">
    <property type="entry name" value="SHIKIMTKNASE"/>
</dbReference>
<evidence type="ECO:0000256" key="4">
    <source>
        <dbReference type="ARBA" id="ARBA00022777"/>
    </source>
</evidence>
<evidence type="ECO:0000256" key="3">
    <source>
        <dbReference type="ARBA" id="ARBA00022741"/>
    </source>
</evidence>
<keyword evidence="7" id="KW-0460">Magnesium</keyword>
<comment type="similarity">
    <text evidence="7">Belongs to the shikimate kinase family.</text>
</comment>
<evidence type="ECO:0000256" key="1">
    <source>
        <dbReference type="ARBA" id="ARBA00022605"/>
    </source>
</evidence>
<evidence type="ECO:0000256" key="7">
    <source>
        <dbReference type="HAMAP-Rule" id="MF_00109"/>
    </source>
</evidence>
<keyword evidence="2 7" id="KW-0808">Transferase</keyword>
<feature type="binding site" evidence="7">
    <location>
        <position position="15"/>
    </location>
    <ligand>
        <name>Mg(2+)</name>
        <dbReference type="ChEBI" id="CHEBI:18420"/>
    </ligand>
</feature>
<protein>
    <recommendedName>
        <fullName evidence="7">Shikimate kinase</fullName>
        <shortName evidence="7">SK</shortName>
        <ecNumber evidence="7">2.7.1.71</ecNumber>
    </recommendedName>
</protein>
<dbReference type="GO" id="GO:0000287">
    <property type="term" value="F:magnesium ion binding"/>
    <property type="evidence" value="ECO:0007669"/>
    <property type="project" value="UniProtKB-UniRule"/>
</dbReference>
<evidence type="ECO:0000313" key="9">
    <source>
        <dbReference type="Proteomes" id="UP000182124"/>
    </source>
</evidence>
<keyword evidence="3 7" id="KW-0547">Nucleotide-binding</keyword>
<sequence length="172" mass="19559">MKKIVLLGYMGSGKTTVGKIMSEKTGIPFFDLDEIIEKNMQKTISELFLELGEIRFRKLEHETLNHFLATQIDFILSLGGGTPCYANNHLQLQKEGITSVYLKASLPELIKRLSAEKAHRPLLASKEGDEFQEFIAKHLFERSYFYNQAKHVVSVDAKTPDEIVQEINTLLT</sequence>
<keyword evidence="6 7" id="KW-0057">Aromatic amino acid biosynthesis</keyword>